<proteinExistence type="predicted"/>
<name>A0ABN8RL48_9CNID</name>
<accession>A0ABN8RL48</accession>
<dbReference type="EMBL" id="CALNXK010000253">
    <property type="protein sequence ID" value="CAH3179279.1"/>
    <property type="molecule type" value="Genomic_DNA"/>
</dbReference>
<dbReference type="Proteomes" id="UP001159405">
    <property type="component" value="Unassembled WGS sequence"/>
</dbReference>
<evidence type="ECO:0000256" key="1">
    <source>
        <dbReference type="SAM" id="MobiDB-lite"/>
    </source>
</evidence>
<evidence type="ECO:0000313" key="3">
    <source>
        <dbReference type="Proteomes" id="UP001159405"/>
    </source>
</evidence>
<organism evidence="2 3">
    <name type="scientific">Porites lobata</name>
    <dbReference type="NCBI Taxonomy" id="104759"/>
    <lineage>
        <taxon>Eukaryota</taxon>
        <taxon>Metazoa</taxon>
        <taxon>Cnidaria</taxon>
        <taxon>Anthozoa</taxon>
        <taxon>Hexacorallia</taxon>
        <taxon>Scleractinia</taxon>
        <taxon>Fungiina</taxon>
        <taxon>Poritidae</taxon>
        <taxon>Porites</taxon>
    </lineage>
</organism>
<feature type="region of interest" description="Disordered" evidence="1">
    <location>
        <begin position="54"/>
        <end position="74"/>
    </location>
</feature>
<reference evidence="2 3" key="1">
    <citation type="submission" date="2022-05" db="EMBL/GenBank/DDBJ databases">
        <authorList>
            <consortium name="Genoscope - CEA"/>
            <person name="William W."/>
        </authorList>
    </citation>
    <scope>NUCLEOTIDE SEQUENCE [LARGE SCALE GENOMIC DNA]</scope>
</reference>
<evidence type="ECO:0000313" key="2">
    <source>
        <dbReference type="EMBL" id="CAH3179279.1"/>
    </source>
</evidence>
<feature type="compositionally biased region" description="Polar residues" evidence="1">
    <location>
        <begin position="62"/>
        <end position="74"/>
    </location>
</feature>
<keyword evidence="3" id="KW-1185">Reference proteome</keyword>
<gene>
    <name evidence="2" type="ORF">PLOB_00021726</name>
</gene>
<comment type="caution">
    <text evidence="2">The sequence shown here is derived from an EMBL/GenBank/DDBJ whole genome shotgun (WGS) entry which is preliminary data.</text>
</comment>
<protein>
    <submittedName>
        <fullName evidence="2">Uncharacterized protein</fullName>
    </submittedName>
</protein>
<sequence length="760" mass="84868">MGIFNEQNFDHPFAKGIQGAPGVGFSLTADGNYDMNKKRLTNVGAPSANTDAATKKYVDDNSGGSPSTSRLTVDSNIDMKRRFRILNLQHPVDGDEPATKQYSDSKFLDRNGSRTMIANLSMNNNKIVKLGTPTANDDAATKKYVDDKPVTSSRLTINSNINMGAQYRITNLSTPLDGKEPPTKDYVDNTFLDRDGSYPMKGNINMANNRIFNLPAPNGSNQPTPLAFTDLKYVARDGSSTMTNNLNMDNKKIVNLRPPTSDTDGATKKYVDDSIPDTSSFIKKDGSVSMTNNLNLGNKKIVGLATPTSNTDAATKKYVDDNTDAPDLSDYLEKDGTVAMTGNLNLGNNKIINLSKPTQDNDAVNKDYADKLVNHTAVQPSHYNDQFSYLMSSAAQWTDEITSGTSFVIKRIGDLAPNQGNFHDYNHKVIYLALNKNSQGGYKYKMGINFYRLTANTDYTLCLEILNTEYALWHKSQISVDKGTSTGLSIGNVSVRKLSHRYTQSNGRVAFMYYHRIIVNFRKLATGNRFFLHFLVDIPQTGTDLATYPSQFSGVYIITYGIVGKVSNIDPDKVYDYHTAFDIKPTQVVYNVDINANNKKILNVNLDRNNDNSAATVGMVKEIKPHTINDLYRNYFEEVYDFTNATNYKLSRTSSVGNLLFLVVNKQRSQLTMPSDFNGKKIVVWLAEDFSQNITKVKISNYSAILSLQSVRYTNEQNFMFSTQDGILSKIMFSPNFYDIDSEQYHKVMLQEKLNGSYVL</sequence>